<keyword evidence="12" id="KW-1185">Reference proteome</keyword>
<name>A0ABM7X4I6_9BACT</name>
<comment type="similarity">
    <text evidence="1">Belongs to the peptidase M43B family.</text>
</comment>
<dbReference type="Pfam" id="PF05572">
    <property type="entry name" value="Peptidase_M43"/>
    <property type="match status" value="1"/>
</dbReference>
<dbReference type="Gene3D" id="3.40.390.10">
    <property type="entry name" value="Collagenase (Catalytic Domain)"/>
    <property type="match status" value="1"/>
</dbReference>
<evidence type="ECO:0000256" key="1">
    <source>
        <dbReference type="ARBA" id="ARBA00008721"/>
    </source>
</evidence>
<dbReference type="PANTHER" id="PTHR47466:SF1">
    <property type="entry name" value="METALLOPROTEASE MEP1 (AFU_ORTHOLOGUE AFUA_1G07730)-RELATED"/>
    <property type="match status" value="1"/>
</dbReference>
<dbReference type="SUPFAM" id="SSF55486">
    <property type="entry name" value="Metalloproteases ('zincins'), catalytic domain"/>
    <property type="match status" value="1"/>
</dbReference>
<reference evidence="12" key="1">
    <citation type="journal article" date="2022" name="Int. J. Syst. Evol. Microbiol.">
        <title>Anaeromyxobacter oryzae sp. nov., Anaeromyxobacter diazotrophicus sp. nov. and Anaeromyxobacter paludicola sp. nov., isolated from paddy soils.</title>
        <authorList>
            <person name="Itoh H."/>
            <person name="Xu Z."/>
            <person name="Mise K."/>
            <person name="Masuda Y."/>
            <person name="Ushijima N."/>
            <person name="Hayakawa C."/>
            <person name="Shiratori Y."/>
            <person name="Senoo K."/>
        </authorList>
    </citation>
    <scope>NUCLEOTIDE SEQUENCE [LARGE SCALE GENOMIC DNA]</scope>
    <source>
        <strain evidence="12">Red232</strain>
    </source>
</reference>
<proteinExistence type="inferred from homology"/>
<sequence>MRTSRSLPAALAVTAVLAACEGARTDPNLTQEQAALAAQHLIRSCGTENPTAAELDRVSKEIDARLAATNAQALALRAAGSVTIPVWFHVVNQGAGAANGDVTQAQLDDQLRVLNDAYAGRTGGAATPFTFTLAGVTRTTNATWFNSCDVSSVEAQMKTALRKGGAGTLNLYTCNPGGGLLGWATFPWSYASTPAMDGVVILYSSVPGGGAAPYDLGDTATHEVGHWVGLYHTFQGGCTATGDSVSDTNAERSAAFGCPSGRDSCAAKKYPGVDPIDNFMDYTDDSCMFRFTPGQATRSDAQFATYRPAP</sequence>
<evidence type="ECO:0000256" key="3">
    <source>
        <dbReference type="ARBA" id="ARBA00022723"/>
    </source>
</evidence>
<protein>
    <submittedName>
        <fullName evidence="11">Zinc metalloprotease</fullName>
    </submittedName>
</protein>
<keyword evidence="7 11" id="KW-0482">Metalloprotease</keyword>
<evidence type="ECO:0000256" key="9">
    <source>
        <dbReference type="SAM" id="SignalP"/>
    </source>
</evidence>
<evidence type="ECO:0000313" key="12">
    <source>
        <dbReference type="Proteomes" id="UP001162891"/>
    </source>
</evidence>
<feature type="signal peptide" evidence="9">
    <location>
        <begin position="1"/>
        <end position="18"/>
    </location>
</feature>
<evidence type="ECO:0000313" key="11">
    <source>
        <dbReference type="EMBL" id="BDG06713.1"/>
    </source>
</evidence>
<keyword evidence="6" id="KW-0862">Zinc</keyword>
<dbReference type="EMBL" id="AP025591">
    <property type="protein sequence ID" value="BDG06713.1"/>
    <property type="molecule type" value="Genomic_DNA"/>
</dbReference>
<dbReference type="GO" id="GO:0008237">
    <property type="term" value="F:metallopeptidase activity"/>
    <property type="evidence" value="ECO:0007669"/>
    <property type="project" value="UniProtKB-KW"/>
</dbReference>
<gene>
    <name evidence="11" type="ORF">AMOR_57090</name>
</gene>
<keyword evidence="2" id="KW-0645">Protease</keyword>
<evidence type="ECO:0000256" key="5">
    <source>
        <dbReference type="ARBA" id="ARBA00022801"/>
    </source>
</evidence>
<keyword evidence="8" id="KW-1015">Disulfide bond</keyword>
<evidence type="ECO:0000259" key="10">
    <source>
        <dbReference type="Pfam" id="PF05572"/>
    </source>
</evidence>
<dbReference type="RefSeq" id="WP_318653842.1">
    <property type="nucleotide sequence ID" value="NZ_AP025591.1"/>
</dbReference>
<evidence type="ECO:0000256" key="2">
    <source>
        <dbReference type="ARBA" id="ARBA00022670"/>
    </source>
</evidence>
<feature type="domain" description="Peptidase M43 pregnancy-associated plasma-A" evidence="10">
    <location>
        <begin position="219"/>
        <end position="300"/>
    </location>
</feature>
<feature type="chain" id="PRO_5047473274" evidence="9">
    <location>
        <begin position="19"/>
        <end position="310"/>
    </location>
</feature>
<keyword evidence="4 9" id="KW-0732">Signal</keyword>
<evidence type="ECO:0000256" key="6">
    <source>
        <dbReference type="ARBA" id="ARBA00022833"/>
    </source>
</evidence>
<keyword evidence="5" id="KW-0378">Hydrolase</keyword>
<dbReference type="InterPro" id="IPR024079">
    <property type="entry name" value="MetalloPept_cat_dom_sf"/>
</dbReference>
<dbReference type="InterPro" id="IPR008754">
    <property type="entry name" value="Peptidase_M43"/>
</dbReference>
<keyword evidence="3" id="KW-0479">Metal-binding</keyword>
<dbReference type="Proteomes" id="UP001162891">
    <property type="component" value="Chromosome"/>
</dbReference>
<dbReference type="CDD" id="cd04275">
    <property type="entry name" value="ZnMc_pappalysin_like"/>
    <property type="match status" value="1"/>
</dbReference>
<accession>A0ABM7X4I6</accession>
<dbReference type="PANTHER" id="PTHR47466">
    <property type="match status" value="1"/>
</dbReference>
<dbReference type="PROSITE" id="PS51257">
    <property type="entry name" value="PROKAR_LIPOPROTEIN"/>
    <property type="match status" value="1"/>
</dbReference>
<evidence type="ECO:0000256" key="7">
    <source>
        <dbReference type="ARBA" id="ARBA00023049"/>
    </source>
</evidence>
<evidence type="ECO:0000256" key="4">
    <source>
        <dbReference type="ARBA" id="ARBA00022729"/>
    </source>
</evidence>
<organism evidence="11 12">
    <name type="scientific">Anaeromyxobacter oryzae</name>
    <dbReference type="NCBI Taxonomy" id="2918170"/>
    <lineage>
        <taxon>Bacteria</taxon>
        <taxon>Pseudomonadati</taxon>
        <taxon>Myxococcota</taxon>
        <taxon>Myxococcia</taxon>
        <taxon>Myxococcales</taxon>
        <taxon>Cystobacterineae</taxon>
        <taxon>Anaeromyxobacteraceae</taxon>
        <taxon>Anaeromyxobacter</taxon>
    </lineage>
</organism>
<evidence type="ECO:0000256" key="8">
    <source>
        <dbReference type="ARBA" id="ARBA00023157"/>
    </source>
</evidence>